<evidence type="ECO:0008006" key="3">
    <source>
        <dbReference type="Google" id="ProtNLM"/>
    </source>
</evidence>
<protein>
    <recommendedName>
        <fullName evidence="3">Toxin</fullName>
    </recommendedName>
</protein>
<evidence type="ECO:0000313" key="1">
    <source>
        <dbReference type="EMBL" id="MBK9295735.1"/>
    </source>
</evidence>
<name>A0A936N987_9ACTN</name>
<evidence type="ECO:0000313" key="2">
    <source>
        <dbReference type="Proteomes" id="UP000727993"/>
    </source>
</evidence>
<dbReference type="Proteomes" id="UP000727993">
    <property type="component" value="Unassembled WGS sequence"/>
</dbReference>
<proteinExistence type="predicted"/>
<dbReference type="AlphaFoldDB" id="A0A936N987"/>
<dbReference type="EMBL" id="JADJZA010000001">
    <property type="protein sequence ID" value="MBK9295735.1"/>
    <property type="molecule type" value="Genomic_DNA"/>
</dbReference>
<sequence>MEILPSARKHGVSDDDIRHAIENATGWITQPDQPDFTMLIGPDRRAALIEVGILEAGEQDFVIHAMTARIRYLKMIDSPRGGPQ</sequence>
<gene>
    <name evidence="1" type="ORF">IPN02_02425</name>
</gene>
<accession>A0A936N987</accession>
<organism evidence="1 2">
    <name type="scientific">Candidatus Neomicrothrix subdominans</name>
    <dbReference type="NCBI Taxonomy" id="2954438"/>
    <lineage>
        <taxon>Bacteria</taxon>
        <taxon>Bacillati</taxon>
        <taxon>Actinomycetota</taxon>
        <taxon>Acidimicrobiia</taxon>
        <taxon>Acidimicrobiales</taxon>
        <taxon>Microthrixaceae</taxon>
        <taxon>Candidatus Neomicrothrix</taxon>
    </lineage>
</organism>
<comment type="caution">
    <text evidence="1">The sequence shown here is derived from an EMBL/GenBank/DDBJ whole genome shotgun (WGS) entry which is preliminary data.</text>
</comment>
<reference evidence="1 2" key="1">
    <citation type="submission" date="2020-10" db="EMBL/GenBank/DDBJ databases">
        <title>Connecting structure to function with the recovery of over 1000 high-quality activated sludge metagenome-assembled genomes encoding full-length rRNA genes using long-read sequencing.</title>
        <authorList>
            <person name="Singleton C.M."/>
            <person name="Petriglieri F."/>
            <person name="Kristensen J.M."/>
            <person name="Kirkegaard R.H."/>
            <person name="Michaelsen T.Y."/>
            <person name="Andersen M.H."/>
            <person name="Karst S.M."/>
            <person name="Dueholm M.S."/>
            <person name="Nielsen P.H."/>
            <person name="Albertsen M."/>
        </authorList>
    </citation>
    <scope>NUCLEOTIDE SEQUENCE [LARGE SCALE GENOMIC DNA]</scope>
    <source>
        <strain evidence="1">Lyne_18-Q3-R50-59_MAXAC.006</strain>
    </source>
</reference>